<feature type="compositionally biased region" description="Polar residues" evidence="2">
    <location>
        <begin position="100"/>
        <end position="117"/>
    </location>
</feature>
<gene>
    <name evidence="3" type="ORF">CCM_05157</name>
</gene>
<dbReference type="KEGG" id="cmt:CCM_05157"/>
<dbReference type="GeneID" id="18167176"/>
<dbReference type="InParanoid" id="G3JI47"/>
<feature type="region of interest" description="Disordered" evidence="2">
    <location>
        <begin position="100"/>
        <end position="133"/>
    </location>
</feature>
<evidence type="ECO:0000256" key="1">
    <source>
        <dbReference type="SAM" id="Coils"/>
    </source>
</evidence>
<dbReference type="AlphaFoldDB" id="G3JI47"/>
<keyword evidence="4" id="KW-1185">Reference proteome</keyword>
<reference evidence="3 4" key="1">
    <citation type="journal article" date="2011" name="Genome Biol.">
        <title>Genome sequence of the insect pathogenic fungus Cordyceps militaris, a valued traditional Chinese medicine.</title>
        <authorList>
            <person name="Zheng P."/>
            <person name="Xia Y."/>
            <person name="Xiao G."/>
            <person name="Xiong C."/>
            <person name="Hu X."/>
            <person name="Zhang S."/>
            <person name="Zheng H."/>
            <person name="Huang Y."/>
            <person name="Zhou Y."/>
            <person name="Wang S."/>
            <person name="Zhao G.P."/>
            <person name="Liu X."/>
            <person name="St Leger R.J."/>
            <person name="Wang C."/>
        </authorList>
    </citation>
    <scope>NUCLEOTIDE SEQUENCE [LARGE SCALE GENOMIC DNA]</scope>
    <source>
        <strain evidence="3 4">CM01</strain>
    </source>
</reference>
<feature type="coiled-coil region" evidence="1">
    <location>
        <begin position="239"/>
        <end position="266"/>
    </location>
</feature>
<feature type="compositionally biased region" description="Low complexity" evidence="2">
    <location>
        <begin position="32"/>
        <end position="41"/>
    </location>
</feature>
<dbReference type="HOGENOM" id="CLU_715748_0_0_1"/>
<accession>G3JI47</accession>
<evidence type="ECO:0000313" key="3">
    <source>
        <dbReference type="EMBL" id="EGX91000.1"/>
    </source>
</evidence>
<dbReference type="Proteomes" id="UP000001610">
    <property type="component" value="Unassembled WGS sequence"/>
</dbReference>
<name>G3JI47_CORMM</name>
<evidence type="ECO:0000256" key="2">
    <source>
        <dbReference type="SAM" id="MobiDB-lite"/>
    </source>
</evidence>
<organism evidence="3 4">
    <name type="scientific">Cordyceps militaris (strain CM01)</name>
    <name type="common">Caterpillar fungus</name>
    <dbReference type="NCBI Taxonomy" id="983644"/>
    <lineage>
        <taxon>Eukaryota</taxon>
        <taxon>Fungi</taxon>
        <taxon>Dikarya</taxon>
        <taxon>Ascomycota</taxon>
        <taxon>Pezizomycotina</taxon>
        <taxon>Sordariomycetes</taxon>
        <taxon>Hypocreomycetidae</taxon>
        <taxon>Hypocreales</taxon>
        <taxon>Cordycipitaceae</taxon>
        <taxon>Cordyceps</taxon>
    </lineage>
</organism>
<dbReference type="EMBL" id="JH126402">
    <property type="protein sequence ID" value="EGX91000.1"/>
    <property type="molecule type" value="Genomic_DNA"/>
</dbReference>
<evidence type="ECO:0000313" key="4">
    <source>
        <dbReference type="Proteomes" id="UP000001610"/>
    </source>
</evidence>
<dbReference type="OMA" id="TIEWRIR"/>
<dbReference type="OrthoDB" id="4869378at2759"/>
<feature type="region of interest" description="Disordered" evidence="2">
    <location>
        <begin position="32"/>
        <end position="51"/>
    </location>
</feature>
<protein>
    <submittedName>
        <fullName evidence="3">Uncharacterized protein</fullName>
    </submittedName>
</protein>
<proteinExistence type="predicted"/>
<dbReference type="eggNOG" id="ENOG502T38E">
    <property type="taxonomic scope" value="Eukaryota"/>
</dbReference>
<dbReference type="STRING" id="983644.G3JI47"/>
<feature type="compositionally biased region" description="Basic residues" evidence="2">
    <location>
        <begin position="118"/>
        <end position="133"/>
    </location>
</feature>
<keyword evidence="1" id="KW-0175">Coiled coil</keyword>
<dbReference type="RefSeq" id="XP_006670365.1">
    <property type="nucleotide sequence ID" value="XM_006670302.1"/>
</dbReference>
<dbReference type="VEuPathDB" id="FungiDB:CCM_05157"/>
<sequence length="386" mass="44698">MSYLDSYLPPNLQRYDDHRYSTKIHVKAPGLSLSSSYRSSSPHPAKKRYAGYSSRDDHYYNYHNDYCHGGAGPSVASAVQPADKNPKRRMARRITIETSASGQQYVSIQRSRSGSRQTNHHHHHIPPNHPPHYHHHHDYVRVLRETWNRMVERETALDKANKGLICEVGNLKKGLEAAQAEAHRLGNVVIPQLECQITNLSAENHTLRCELQTTTGSSDRHHIEMEALRIRICHQDKEIKDLKYDKANLERRVEELLRQINQHRCGGCGGDCSRRIQDLVRDVAHWKEKFFDMQNRRNTLSDLVDTQQRKICKVGVRGRTHLDVTRLPRIMRSKRSGIHKLAYRPSRSGTSPAYYTIEWRIRRLPCNKACTRRYQVLPEGTQISLS</sequence>